<gene>
    <name evidence="1" type="ORF">KUF71_004198</name>
    <name evidence="2" type="ORF">KUF71_012216</name>
</gene>
<dbReference type="AlphaFoldDB" id="A0AAE1HMS7"/>
<comment type="caution">
    <text evidence="2">The sequence shown here is derived from an EMBL/GenBank/DDBJ whole genome shotgun (WGS) entry which is preliminary data.</text>
</comment>
<dbReference type="Proteomes" id="UP001219518">
    <property type="component" value="Unassembled WGS sequence"/>
</dbReference>
<dbReference type="PANTHER" id="PTHR33053:SF24">
    <property type="entry name" value="TRANSPOSASE DOMAIN-CONTAINING PROTEIN"/>
    <property type="match status" value="1"/>
</dbReference>
<protein>
    <submittedName>
        <fullName evidence="2">UPF0210 protein</fullName>
    </submittedName>
</protein>
<reference evidence="2" key="2">
    <citation type="journal article" date="2023" name="BMC Genomics">
        <title>Pest status, molecular evolution, and epigenetic factors derived from the genome assembly of Frankliniella fusca, a thysanopteran phytovirus vector.</title>
        <authorList>
            <person name="Catto M.A."/>
            <person name="Labadie P.E."/>
            <person name="Jacobson A.L."/>
            <person name="Kennedy G.G."/>
            <person name="Srinivasan R."/>
            <person name="Hunt B.G."/>
        </authorList>
    </citation>
    <scope>NUCLEOTIDE SEQUENCE</scope>
    <source>
        <strain evidence="2">PL_HMW_Pooled</strain>
    </source>
</reference>
<evidence type="ECO:0000313" key="3">
    <source>
        <dbReference type="Proteomes" id="UP001219518"/>
    </source>
</evidence>
<reference evidence="2" key="1">
    <citation type="submission" date="2021-07" db="EMBL/GenBank/DDBJ databases">
        <authorList>
            <person name="Catto M.A."/>
            <person name="Jacobson A."/>
            <person name="Kennedy G."/>
            <person name="Labadie P."/>
            <person name="Hunt B.G."/>
            <person name="Srinivasan R."/>
        </authorList>
    </citation>
    <scope>NUCLEOTIDE SEQUENCE</scope>
    <source>
        <strain evidence="2">PL_HMW_Pooled</strain>
        <tissue evidence="2">Head</tissue>
    </source>
</reference>
<name>A0AAE1HMS7_9NEOP</name>
<dbReference type="EMBL" id="JAHWGI010000165">
    <property type="protein sequence ID" value="KAK3910434.1"/>
    <property type="molecule type" value="Genomic_DNA"/>
</dbReference>
<organism evidence="2 3">
    <name type="scientific">Frankliniella fusca</name>
    <dbReference type="NCBI Taxonomy" id="407009"/>
    <lineage>
        <taxon>Eukaryota</taxon>
        <taxon>Metazoa</taxon>
        <taxon>Ecdysozoa</taxon>
        <taxon>Arthropoda</taxon>
        <taxon>Hexapoda</taxon>
        <taxon>Insecta</taxon>
        <taxon>Pterygota</taxon>
        <taxon>Neoptera</taxon>
        <taxon>Paraneoptera</taxon>
        <taxon>Thysanoptera</taxon>
        <taxon>Terebrantia</taxon>
        <taxon>Thripoidea</taxon>
        <taxon>Thripidae</taxon>
        <taxon>Frankliniella</taxon>
    </lineage>
</organism>
<accession>A0AAE1HMS7</accession>
<evidence type="ECO:0000313" key="2">
    <source>
        <dbReference type="EMBL" id="KAK3924132.1"/>
    </source>
</evidence>
<proteinExistence type="predicted"/>
<dbReference type="PANTHER" id="PTHR33053">
    <property type="entry name" value="PROTEIN, PUTATIVE-RELATED"/>
    <property type="match status" value="1"/>
</dbReference>
<evidence type="ECO:0000313" key="1">
    <source>
        <dbReference type="EMBL" id="KAK3910434.1"/>
    </source>
</evidence>
<dbReference type="EMBL" id="JAHWGI010001165">
    <property type="protein sequence ID" value="KAK3924132.1"/>
    <property type="molecule type" value="Genomic_DNA"/>
</dbReference>
<sequence length="301" mass="35069">MELVSNSLVSIKPFSPVEFSRRPRELKRTWNRLKGTELRRLLLYDGLKVFNHLDKNLFNNFLLLHSAIHILSSENLRDFLDIADAIIQEFVSHSARVFGRQFVVYNVHSLRHIVQECEEHGTVQEFDAFRYENYLGVLKRLLRSGYKSLQQVYNRDSERNGHLCRPKEHVDENNALLSQAHVREGGELLHGLQYQKIELRDVTLALNQRDRCFVTPDSDIILLSNIVQEDNGNIALIGRKFMHKENVYEIPIPSSHLGIWKVSALEDTRHAWDFAAFSRKCYLIPDADCFIAVPLIHFIQH</sequence>
<keyword evidence="3" id="KW-1185">Reference proteome</keyword>